<protein>
    <recommendedName>
        <fullName evidence="3">carbonic anhydrase</fullName>
        <ecNumber evidence="3">4.2.1.1</ecNumber>
    </recommendedName>
</protein>
<gene>
    <name evidence="8" type="ORF">A2150_05300</name>
</gene>
<evidence type="ECO:0000256" key="7">
    <source>
        <dbReference type="ARBA" id="ARBA00048348"/>
    </source>
</evidence>
<evidence type="ECO:0000256" key="6">
    <source>
        <dbReference type="ARBA" id="ARBA00023239"/>
    </source>
</evidence>
<evidence type="ECO:0000256" key="2">
    <source>
        <dbReference type="ARBA" id="ARBA00006217"/>
    </source>
</evidence>
<keyword evidence="6" id="KW-0456">Lyase</keyword>
<dbReference type="AlphaFoldDB" id="A0A1F6THH4"/>
<comment type="similarity">
    <text evidence="2">Belongs to the beta-class carbonic anhydrase family.</text>
</comment>
<dbReference type="Gene3D" id="3.40.1050.10">
    <property type="entry name" value="Carbonic anhydrase"/>
    <property type="match status" value="1"/>
</dbReference>
<comment type="catalytic activity">
    <reaction evidence="7">
        <text>hydrogencarbonate + H(+) = CO2 + H2O</text>
        <dbReference type="Rhea" id="RHEA:10748"/>
        <dbReference type="ChEBI" id="CHEBI:15377"/>
        <dbReference type="ChEBI" id="CHEBI:15378"/>
        <dbReference type="ChEBI" id="CHEBI:16526"/>
        <dbReference type="ChEBI" id="CHEBI:17544"/>
        <dbReference type="EC" id="4.2.1.1"/>
    </reaction>
</comment>
<dbReference type="InterPro" id="IPR036874">
    <property type="entry name" value="Carbonic_anhydrase_sf"/>
</dbReference>
<dbReference type="STRING" id="1817758.A2150_05300"/>
<dbReference type="Pfam" id="PF00484">
    <property type="entry name" value="Pro_CA"/>
    <property type="match status" value="1"/>
</dbReference>
<reference evidence="8 9" key="1">
    <citation type="journal article" date="2016" name="Nat. Commun.">
        <title>Thousands of microbial genomes shed light on interconnected biogeochemical processes in an aquifer system.</title>
        <authorList>
            <person name="Anantharaman K."/>
            <person name="Brown C.T."/>
            <person name="Hug L.A."/>
            <person name="Sharon I."/>
            <person name="Castelle C.J."/>
            <person name="Probst A.J."/>
            <person name="Thomas B.C."/>
            <person name="Singh A."/>
            <person name="Wilkins M.J."/>
            <person name="Karaoz U."/>
            <person name="Brodie E.L."/>
            <person name="Williams K.H."/>
            <person name="Hubbard S.S."/>
            <person name="Banfield J.F."/>
        </authorList>
    </citation>
    <scope>NUCLEOTIDE SEQUENCE [LARGE SCALE GENOMIC DNA]</scope>
</reference>
<comment type="caution">
    <text evidence="8">The sequence shown here is derived from an EMBL/GenBank/DDBJ whole genome shotgun (WGS) entry which is preliminary data.</text>
</comment>
<comment type="cofactor">
    <cofactor evidence="1">
        <name>Zn(2+)</name>
        <dbReference type="ChEBI" id="CHEBI:29105"/>
    </cofactor>
</comment>
<dbReference type="PANTHER" id="PTHR11002:SF76">
    <property type="entry name" value="CARBONIC ANHYDRASE"/>
    <property type="match status" value="1"/>
</dbReference>
<dbReference type="SUPFAM" id="SSF53056">
    <property type="entry name" value="beta-carbonic anhydrase, cab"/>
    <property type="match status" value="1"/>
</dbReference>
<dbReference type="PANTHER" id="PTHR11002">
    <property type="entry name" value="CARBONIC ANHYDRASE"/>
    <property type="match status" value="1"/>
</dbReference>
<dbReference type="GO" id="GO:0004089">
    <property type="term" value="F:carbonate dehydratase activity"/>
    <property type="evidence" value="ECO:0007669"/>
    <property type="project" value="UniProtKB-EC"/>
</dbReference>
<evidence type="ECO:0000256" key="5">
    <source>
        <dbReference type="ARBA" id="ARBA00022833"/>
    </source>
</evidence>
<dbReference type="GO" id="GO:0008270">
    <property type="term" value="F:zinc ion binding"/>
    <property type="evidence" value="ECO:0007669"/>
    <property type="project" value="InterPro"/>
</dbReference>
<keyword evidence="5" id="KW-0862">Zinc</keyword>
<evidence type="ECO:0000313" key="8">
    <source>
        <dbReference type="EMBL" id="OGI44539.1"/>
    </source>
</evidence>
<evidence type="ECO:0000256" key="4">
    <source>
        <dbReference type="ARBA" id="ARBA00022723"/>
    </source>
</evidence>
<organism evidence="8 9">
    <name type="scientific">Candidatus Muproteobacteria bacterium RBG_16_64_11</name>
    <dbReference type="NCBI Taxonomy" id="1817758"/>
    <lineage>
        <taxon>Bacteria</taxon>
        <taxon>Pseudomonadati</taxon>
        <taxon>Pseudomonadota</taxon>
        <taxon>Candidatus Muproteobacteria</taxon>
    </lineage>
</organism>
<proteinExistence type="inferred from homology"/>
<dbReference type="Proteomes" id="UP000177925">
    <property type="component" value="Unassembled WGS sequence"/>
</dbReference>
<dbReference type="EMBL" id="MFSS01000021">
    <property type="protein sequence ID" value="OGI44539.1"/>
    <property type="molecule type" value="Genomic_DNA"/>
</dbReference>
<keyword evidence="4" id="KW-0479">Metal-binding</keyword>
<accession>A0A1F6THH4</accession>
<dbReference type="EC" id="4.2.1.1" evidence="3"/>
<evidence type="ECO:0000256" key="1">
    <source>
        <dbReference type="ARBA" id="ARBA00001947"/>
    </source>
</evidence>
<evidence type="ECO:0000256" key="3">
    <source>
        <dbReference type="ARBA" id="ARBA00012925"/>
    </source>
</evidence>
<name>A0A1F6THH4_9PROT</name>
<sequence>MKNIDDLVSGLRYFRSAYYGEQRELVERLVREGQTPKVMVVALQRLACRPAIVTDCAPGDLFVVRNVANLVPPFEDAAATMAPRRRSSSRCVVCTSST</sequence>
<dbReference type="InterPro" id="IPR001765">
    <property type="entry name" value="Carbonic_anhydrase"/>
</dbReference>
<evidence type="ECO:0000313" key="9">
    <source>
        <dbReference type="Proteomes" id="UP000177925"/>
    </source>
</evidence>